<keyword evidence="3" id="KW-1185">Reference proteome</keyword>
<reference evidence="2 3" key="1">
    <citation type="journal article" date="2020" name="BMC Genomics">
        <title>Intraspecific diversification of the crop wild relative Brassica cretica Lam. using demographic model selection.</title>
        <authorList>
            <person name="Kioukis A."/>
            <person name="Michalopoulou V.A."/>
            <person name="Briers L."/>
            <person name="Pirintsos S."/>
            <person name="Studholme D.J."/>
            <person name="Pavlidis P."/>
            <person name="Sarris P.F."/>
        </authorList>
    </citation>
    <scope>NUCLEOTIDE SEQUENCE [LARGE SCALE GENOMIC DNA]</scope>
    <source>
        <strain evidence="3">cv. PFS-1207/04</strain>
    </source>
</reference>
<evidence type="ECO:0000313" key="2">
    <source>
        <dbReference type="EMBL" id="KAF3576943.1"/>
    </source>
</evidence>
<comment type="caution">
    <text evidence="2">The sequence shown here is derived from an EMBL/GenBank/DDBJ whole genome shotgun (WGS) entry which is preliminary data.</text>
</comment>
<dbReference type="PROSITE" id="PS51257">
    <property type="entry name" value="PROKAR_LIPOPROTEIN"/>
    <property type="match status" value="1"/>
</dbReference>
<evidence type="ECO:0000256" key="1">
    <source>
        <dbReference type="SAM" id="MobiDB-lite"/>
    </source>
</evidence>
<dbReference type="Proteomes" id="UP000266723">
    <property type="component" value="Unassembled WGS sequence"/>
</dbReference>
<proteinExistence type="predicted"/>
<name>A0ABQ7DHU9_BRACR</name>
<feature type="region of interest" description="Disordered" evidence="1">
    <location>
        <begin position="116"/>
        <end position="139"/>
    </location>
</feature>
<evidence type="ECO:0000313" key="3">
    <source>
        <dbReference type="Proteomes" id="UP000266723"/>
    </source>
</evidence>
<sequence length="290" mass="31809">MRGGEGEEDEIVGVGKLTWTGSGATCGCRCERSLPGGFFASDLAVSLRRRRSQMERLHVLALGGRSKSDSRVFDAINASDLAVSLRSRRFQLERPYGVAAERRCEIKDNLPPWLTKGAQRPPVVTPRGRSRLWDRPGGVAARRRSGPVFVSPCDENASDFSASLFPPFYDHGLGGSRTRNHGSGKSRSFHRLKPLNLLAHLPPNIDQHRPSGGEVRDVWPRGHCHPFCLLDRPVLVSASVSISGVSSWSLRGFLVLLGSVWSDHLGILLLLCFGTAGDVFLPFYLRSGSR</sequence>
<gene>
    <name evidence="2" type="ORF">DY000_02030715</name>
</gene>
<accession>A0ABQ7DHU9</accession>
<protein>
    <submittedName>
        <fullName evidence="2">Uncharacterized protein</fullName>
    </submittedName>
</protein>
<organism evidence="2 3">
    <name type="scientific">Brassica cretica</name>
    <name type="common">Mustard</name>
    <dbReference type="NCBI Taxonomy" id="69181"/>
    <lineage>
        <taxon>Eukaryota</taxon>
        <taxon>Viridiplantae</taxon>
        <taxon>Streptophyta</taxon>
        <taxon>Embryophyta</taxon>
        <taxon>Tracheophyta</taxon>
        <taxon>Spermatophyta</taxon>
        <taxon>Magnoliopsida</taxon>
        <taxon>eudicotyledons</taxon>
        <taxon>Gunneridae</taxon>
        <taxon>Pentapetalae</taxon>
        <taxon>rosids</taxon>
        <taxon>malvids</taxon>
        <taxon>Brassicales</taxon>
        <taxon>Brassicaceae</taxon>
        <taxon>Brassiceae</taxon>
        <taxon>Brassica</taxon>
    </lineage>
</organism>
<dbReference type="EMBL" id="QGKV02000649">
    <property type="protein sequence ID" value="KAF3576943.1"/>
    <property type="molecule type" value="Genomic_DNA"/>
</dbReference>